<organism evidence="1 2">
    <name type="scientific">Pseudomonas putida TRO1</name>
    <dbReference type="NCBI Taxonomy" id="1227924"/>
    <lineage>
        <taxon>Bacteria</taxon>
        <taxon>Pseudomonadati</taxon>
        <taxon>Pseudomonadota</taxon>
        <taxon>Gammaproteobacteria</taxon>
        <taxon>Pseudomonadales</taxon>
        <taxon>Pseudomonadaceae</taxon>
        <taxon>Pseudomonas</taxon>
    </lineage>
</organism>
<protein>
    <submittedName>
        <fullName evidence="1">Uncharacterized protein</fullName>
    </submittedName>
</protein>
<dbReference type="Proteomes" id="UP000013237">
    <property type="component" value="Unassembled WGS sequence"/>
</dbReference>
<dbReference type="EMBL" id="APBQ01000049">
    <property type="protein sequence ID" value="ENY78526.1"/>
    <property type="molecule type" value="Genomic_DNA"/>
</dbReference>
<sequence length="181" mass="19019">MVVLQPLVAHLLVEARADVLMNDQLFAQRAFHEHVDIAWAHSAEGVGRVLQRGEALFQVEACIGIAAGGGVAGAGYDGVAHWQDGHACAAGRAGGGAADGGIGHASSLLRETVFSNQRRTAATFSTDKTEMPLFILCWISGPTLCCKKFPTYLLRCAGDQVSGIQVKDNASIAAFGSRLKV</sequence>
<gene>
    <name evidence="1" type="ORF">C206_06239</name>
</gene>
<proteinExistence type="predicted"/>
<dbReference type="AlphaFoldDB" id="A0AAD2ZV63"/>
<reference evidence="1 2" key="1">
    <citation type="submission" date="2013-02" db="EMBL/GenBank/DDBJ databases">
        <title>Insights into the proteome of triclosan-resistant Pseudomonas putida TRO1, isolated from activated sludge.</title>
        <authorList>
            <person name="Lolas I.B."/>
            <person name="Almeida B."/>
            <person name="Starnawski P.M."/>
            <person name="Soenderkaer M."/>
            <person name="Nielsen K.L."/>
            <person name="Nielsen J.L."/>
        </authorList>
    </citation>
    <scope>NUCLEOTIDE SEQUENCE [LARGE SCALE GENOMIC DNA]</scope>
    <source>
        <strain evidence="1 2">TRO1</strain>
    </source>
</reference>
<accession>A0AAD2ZV63</accession>
<evidence type="ECO:0000313" key="1">
    <source>
        <dbReference type="EMBL" id="ENY78526.1"/>
    </source>
</evidence>
<evidence type="ECO:0000313" key="2">
    <source>
        <dbReference type="Proteomes" id="UP000013237"/>
    </source>
</evidence>
<name>A0AAD2ZV63_PSEPU</name>
<comment type="caution">
    <text evidence="1">The sequence shown here is derived from an EMBL/GenBank/DDBJ whole genome shotgun (WGS) entry which is preliminary data.</text>
</comment>